<dbReference type="AlphaFoldDB" id="A0AAU7GBW2"/>
<name>A0AAU7GBW2_9MICO</name>
<dbReference type="EMBL" id="CP157390">
    <property type="protein sequence ID" value="XBM47401.1"/>
    <property type="molecule type" value="Genomic_DNA"/>
</dbReference>
<organism evidence="1">
    <name type="scientific">Leifsonia sp. NPDC080035</name>
    <dbReference type="NCBI Taxonomy" id="3143936"/>
    <lineage>
        <taxon>Bacteria</taxon>
        <taxon>Bacillati</taxon>
        <taxon>Actinomycetota</taxon>
        <taxon>Actinomycetes</taxon>
        <taxon>Micrococcales</taxon>
        <taxon>Microbacteriaceae</taxon>
        <taxon>Leifsonia</taxon>
    </lineage>
</organism>
<dbReference type="InterPro" id="IPR018561">
    <property type="entry name" value="AosR"/>
</dbReference>
<sequence>MRPFRLAKDGTLRARFGRDEVDLLVHLSGEAGAIATAAAEGAGVAGFDPAVLRLLPDAYPDDPEASAEFRRFTAAGLAERKALNARVVAESLARDGSKGAVEVRLDAAQAGAWLRTLTDIRLVLAARLGIVQDGDEGDIHDESSALQRAVYDWLAGVQESLVLALDAR</sequence>
<gene>
    <name evidence="1" type="ORF">AAME72_15115</name>
</gene>
<dbReference type="Pfam" id="PF09438">
    <property type="entry name" value="DUF2017"/>
    <property type="match status" value="1"/>
</dbReference>
<dbReference type="RefSeq" id="WP_348787374.1">
    <property type="nucleotide sequence ID" value="NZ_CP157390.1"/>
</dbReference>
<evidence type="ECO:0000313" key="1">
    <source>
        <dbReference type="EMBL" id="XBM47401.1"/>
    </source>
</evidence>
<accession>A0AAU7GBW2</accession>
<reference evidence="1" key="1">
    <citation type="submission" date="2024-05" db="EMBL/GenBank/DDBJ databases">
        <title>The Natural Products Discovery Center: Release of the First 8490 Sequenced Strains for Exploring Actinobacteria Biosynthetic Diversity.</title>
        <authorList>
            <person name="Kalkreuter E."/>
            <person name="Kautsar S.A."/>
            <person name="Yang D."/>
            <person name="Bader C.D."/>
            <person name="Teijaro C.N."/>
            <person name="Fluegel L."/>
            <person name="Davis C.M."/>
            <person name="Simpson J.R."/>
            <person name="Lauterbach L."/>
            <person name="Steele A.D."/>
            <person name="Gui C."/>
            <person name="Meng S."/>
            <person name="Li G."/>
            <person name="Viehrig K."/>
            <person name="Ye F."/>
            <person name="Su P."/>
            <person name="Kiefer A.F."/>
            <person name="Nichols A."/>
            <person name="Cepeda A.J."/>
            <person name="Yan W."/>
            <person name="Fan B."/>
            <person name="Jiang Y."/>
            <person name="Adhikari A."/>
            <person name="Zheng C.-J."/>
            <person name="Schuster L."/>
            <person name="Cowan T.M."/>
            <person name="Smanski M.J."/>
            <person name="Chevrette M.G."/>
            <person name="de Carvalho L.P.S."/>
            <person name="Shen B."/>
        </authorList>
    </citation>
    <scope>NUCLEOTIDE SEQUENCE</scope>
    <source>
        <strain evidence="1">NPDC080035</strain>
    </source>
</reference>
<protein>
    <submittedName>
        <fullName evidence="1">DUF2017 family protein</fullName>
    </submittedName>
</protein>
<proteinExistence type="predicted"/>